<proteinExistence type="inferred from homology"/>
<feature type="domain" description="Ketoreductase" evidence="3">
    <location>
        <begin position="6"/>
        <end position="191"/>
    </location>
</feature>
<evidence type="ECO:0000313" key="5">
    <source>
        <dbReference type="Proteomes" id="UP001601992"/>
    </source>
</evidence>
<dbReference type="PRINTS" id="PR00080">
    <property type="entry name" value="SDRFAMILY"/>
</dbReference>
<name>A0ABW6SF89_9NOCA</name>
<evidence type="ECO:0000256" key="2">
    <source>
        <dbReference type="ARBA" id="ARBA00023002"/>
    </source>
</evidence>
<evidence type="ECO:0000259" key="3">
    <source>
        <dbReference type="SMART" id="SM00822"/>
    </source>
</evidence>
<dbReference type="Gene3D" id="3.40.50.720">
    <property type="entry name" value="NAD(P)-binding Rossmann-like Domain"/>
    <property type="match status" value="1"/>
</dbReference>
<dbReference type="Pfam" id="PF13561">
    <property type="entry name" value="adh_short_C2"/>
    <property type="match status" value="1"/>
</dbReference>
<reference evidence="4 5" key="1">
    <citation type="submission" date="2024-10" db="EMBL/GenBank/DDBJ databases">
        <title>The Natural Products Discovery Center: Release of the First 8490 Sequenced Strains for Exploring Actinobacteria Biosynthetic Diversity.</title>
        <authorList>
            <person name="Kalkreuter E."/>
            <person name="Kautsar S.A."/>
            <person name="Yang D."/>
            <person name="Bader C.D."/>
            <person name="Teijaro C.N."/>
            <person name="Fluegel L."/>
            <person name="Davis C.M."/>
            <person name="Simpson J.R."/>
            <person name="Lauterbach L."/>
            <person name="Steele A.D."/>
            <person name="Gui C."/>
            <person name="Meng S."/>
            <person name="Li G."/>
            <person name="Viehrig K."/>
            <person name="Ye F."/>
            <person name="Su P."/>
            <person name="Kiefer A.F."/>
            <person name="Nichols A."/>
            <person name="Cepeda A.J."/>
            <person name="Yan W."/>
            <person name="Fan B."/>
            <person name="Jiang Y."/>
            <person name="Adhikari A."/>
            <person name="Zheng C.-J."/>
            <person name="Schuster L."/>
            <person name="Cowan T.M."/>
            <person name="Smanski M.J."/>
            <person name="Chevrette M.G."/>
            <person name="De Carvalho L.P.S."/>
            <person name="Shen B."/>
        </authorList>
    </citation>
    <scope>NUCLEOTIDE SEQUENCE [LARGE SCALE GENOMIC DNA]</scope>
    <source>
        <strain evidence="4 5">NPDC002593</strain>
    </source>
</reference>
<sequence length="254" mass="26192">MTFQNKRIVVTGAGGGIGHATALHLARQGASVLCTDVDGEGLERTRKELQEAAPSVRVASEVLDSSDETAAAAVLSRYAETWGGPFDALANVAGVILAKPLADCELADLERLMRINVGGAFVMSRSILPHLAPQAVIVNVSSSSAGQMTPGLGLYGASKAANLFLTKALAVELAERGVRVCAIAPGAVDTAMPRRCMPPGEEGERMLAQAVDGAQLIKTLAKPAEVAAAIAFLLGDNAGYVTGSTLWFDGGMPH</sequence>
<dbReference type="GO" id="GO:0016491">
    <property type="term" value="F:oxidoreductase activity"/>
    <property type="evidence" value="ECO:0007669"/>
    <property type="project" value="UniProtKB-KW"/>
</dbReference>
<keyword evidence="2 4" id="KW-0560">Oxidoreductase</keyword>
<comment type="caution">
    <text evidence="4">The sequence shown here is derived from an EMBL/GenBank/DDBJ whole genome shotgun (WGS) entry which is preliminary data.</text>
</comment>
<dbReference type="SMART" id="SM00822">
    <property type="entry name" value="PKS_KR"/>
    <property type="match status" value="1"/>
</dbReference>
<dbReference type="InterPro" id="IPR057326">
    <property type="entry name" value="KR_dom"/>
</dbReference>
<dbReference type="InterPro" id="IPR051122">
    <property type="entry name" value="SDR_DHRS6-like"/>
</dbReference>
<dbReference type="PRINTS" id="PR00081">
    <property type="entry name" value="GDHRDH"/>
</dbReference>
<dbReference type="EC" id="1.1.1.-" evidence="4"/>
<dbReference type="PANTHER" id="PTHR43477">
    <property type="entry name" value="DIHYDROANTICAPSIN 7-DEHYDROGENASE"/>
    <property type="match status" value="1"/>
</dbReference>
<accession>A0ABW6SF89</accession>
<dbReference type="CDD" id="cd05233">
    <property type="entry name" value="SDR_c"/>
    <property type="match status" value="1"/>
</dbReference>
<keyword evidence="5" id="KW-1185">Reference proteome</keyword>
<dbReference type="PANTHER" id="PTHR43477:SF1">
    <property type="entry name" value="DIHYDROANTICAPSIN 7-DEHYDROGENASE"/>
    <property type="match status" value="1"/>
</dbReference>
<dbReference type="InterPro" id="IPR036291">
    <property type="entry name" value="NAD(P)-bd_dom_sf"/>
</dbReference>
<dbReference type="SUPFAM" id="SSF51735">
    <property type="entry name" value="NAD(P)-binding Rossmann-fold domains"/>
    <property type="match status" value="1"/>
</dbReference>
<dbReference type="Proteomes" id="UP001601992">
    <property type="component" value="Unassembled WGS sequence"/>
</dbReference>
<dbReference type="InterPro" id="IPR002347">
    <property type="entry name" value="SDR_fam"/>
</dbReference>
<protein>
    <submittedName>
        <fullName evidence="4">SDR family NAD(P)-dependent oxidoreductase</fullName>
        <ecNumber evidence="4">1.1.1.-</ecNumber>
    </submittedName>
</protein>
<comment type="similarity">
    <text evidence="1">Belongs to the short-chain dehydrogenases/reductases (SDR) family.</text>
</comment>
<dbReference type="EMBL" id="JBIAQY010000022">
    <property type="protein sequence ID" value="MFF3573889.1"/>
    <property type="molecule type" value="Genomic_DNA"/>
</dbReference>
<organism evidence="4 5">
    <name type="scientific">Nocardia jiangxiensis</name>
    <dbReference type="NCBI Taxonomy" id="282685"/>
    <lineage>
        <taxon>Bacteria</taxon>
        <taxon>Bacillati</taxon>
        <taxon>Actinomycetota</taxon>
        <taxon>Actinomycetes</taxon>
        <taxon>Mycobacteriales</taxon>
        <taxon>Nocardiaceae</taxon>
        <taxon>Nocardia</taxon>
    </lineage>
</organism>
<gene>
    <name evidence="4" type="ORF">ACFYXQ_39685</name>
</gene>
<dbReference type="RefSeq" id="WP_051194305.1">
    <property type="nucleotide sequence ID" value="NZ_JBIAQY010000022.1"/>
</dbReference>
<evidence type="ECO:0000256" key="1">
    <source>
        <dbReference type="ARBA" id="ARBA00006484"/>
    </source>
</evidence>
<evidence type="ECO:0000313" key="4">
    <source>
        <dbReference type="EMBL" id="MFF3573889.1"/>
    </source>
</evidence>